<dbReference type="Gene3D" id="3.40.630.30">
    <property type="match status" value="1"/>
</dbReference>
<dbReference type="EC" id="2.3.-.-" evidence="2"/>
<dbReference type="EMBL" id="JBHSJC010000001">
    <property type="protein sequence ID" value="MFC4828703.1"/>
    <property type="molecule type" value="Genomic_DNA"/>
</dbReference>
<keyword evidence="2" id="KW-0012">Acyltransferase</keyword>
<evidence type="ECO:0000259" key="1">
    <source>
        <dbReference type="PROSITE" id="PS51186"/>
    </source>
</evidence>
<protein>
    <submittedName>
        <fullName evidence="2">GNAT family N-acetyltransferase</fullName>
        <ecNumber evidence="2">2.3.-.-</ecNumber>
    </submittedName>
</protein>
<dbReference type="RefSeq" id="WP_204391893.1">
    <property type="nucleotide sequence ID" value="NZ_JAFBBW010000001.1"/>
</dbReference>
<keyword evidence="3" id="KW-1185">Reference proteome</keyword>
<feature type="domain" description="N-acetyltransferase" evidence="1">
    <location>
        <begin position="19"/>
        <end position="185"/>
    </location>
</feature>
<dbReference type="InterPro" id="IPR051908">
    <property type="entry name" value="Ribosomal_N-acetyltransferase"/>
</dbReference>
<accession>A0ABV9R5U2</accession>
<keyword evidence="2" id="KW-0808">Transferase</keyword>
<dbReference type="PANTHER" id="PTHR43441">
    <property type="entry name" value="RIBOSOMAL-PROTEIN-SERINE ACETYLTRANSFERASE"/>
    <property type="match status" value="1"/>
</dbReference>
<comment type="caution">
    <text evidence="2">The sequence shown here is derived from an EMBL/GenBank/DDBJ whole genome shotgun (WGS) entry which is preliminary data.</text>
</comment>
<name>A0ABV9R5U2_9MICO</name>
<dbReference type="PANTHER" id="PTHR43441:SF11">
    <property type="entry name" value="RIBOSOMAL-PROTEIN-SERINE ACETYLTRANSFERASE"/>
    <property type="match status" value="1"/>
</dbReference>
<dbReference type="PROSITE" id="PS51186">
    <property type="entry name" value="GNAT"/>
    <property type="match status" value="1"/>
</dbReference>
<reference evidence="3" key="1">
    <citation type="journal article" date="2019" name="Int. J. Syst. Evol. Microbiol.">
        <title>The Global Catalogue of Microorganisms (GCM) 10K type strain sequencing project: providing services to taxonomists for standard genome sequencing and annotation.</title>
        <authorList>
            <consortium name="The Broad Institute Genomics Platform"/>
            <consortium name="The Broad Institute Genome Sequencing Center for Infectious Disease"/>
            <person name="Wu L."/>
            <person name="Ma J."/>
        </authorList>
    </citation>
    <scope>NUCLEOTIDE SEQUENCE [LARGE SCALE GENOMIC DNA]</scope>
    <source>
        <strain evidence="3">CGMCC 1.12192</strain>
    </source>
</reference>
<evidence type="ECO:0000313" key="2">
    <source>
        <dbReference type="EMBL" id="MFC4828703.1"/>
    </source>
</evidence>
<dbReference type="Proteomes" id="UP001595960">
    <property type="component" value="Unassembled WGS sequence"/>
</dbReference>
<organism evidence="2 3">
    <name type="scientific">Agromyces aurantiacus</name>
    <dbReference type="NCBI Taxonomy" id="165814"/>
    <lineage>
        <taxon>Bacteria</taxon>
        <taxon>Bacillati</taxon>
        <taxon>Actinomycetota</taxon>
        <taxon>Actinomycetes</taxon>
        <taxon>Micrococcales</taxon>
        <taxon>Microbacteriaceae</taxon>
        <taxon>Agromyces</taxon>
    </lineage>
</organism>
<dbReference type="Pfam" id="PF13302">
    <property type="entry name" value="Acetyltransf_3"/>
    <property type="match status" value="1"/>
</dbReference>
<dbReference type="SUPFAM" id="SSF55729">
    <property type="entry name" value="Acyl-CoA N-acyltransferases (Nat)"/>
    <property type="match status" value="1"/>
</dbReference>
<dbReference type="GO" id="GO:0016746">
    <property type="term" value="F:acyltransferase activity"/>
    <property type="evidence" value="ECO:0007669"/>
    <property type="project" value="UniProtKB-KW"/>
</dbReference>
<proteinExistence type="predicted"/>
<dbReference type="InterPro" id="IPR000182">
    <property type="entry name" value="GNAT_dom"/>
</dbReference>
<evidence type="ECO:0000313" key="3">
    <source>
        <dbReference type="Proteomes" id="UP001595960"/>
    </source>
</evidence>
<gene>
    <name evidence="2" type="ORF">ACFPER_07900</name>
</gene>
<dbReference type="InterPro" id="IPR016181">
    <property type="entry name" value="Acyl_CoA_acyltransferase"/>
</dbReference>
<sequence length="216" mass="24249">MDLEDVWPLFRLRLRTPRLELRLARDEDLGQLADAALAGIHDPAVMPFATPWTDAEPAEQARGIAQHVWRQRAECTPDDWTLLFAIRHEGRAIGLQDVRGHRFPTRRTISTGSWLAGPMHGRGLGTEMRAAVLAFAFDHLGAEVAETSAADWNGSSQGVTRKLGYRENGFGRIETRPGRMSVDVRFRLEPSWFVRPGWTLEVEGVGDARRELGLED</sequence>